<comment type="catalytic activity">
    <reaction evidence="1">
        <text>Hydrolysis of terminal non-reducing alpha-L-arabinofuranoside residues in alpha-L-arabinosides.</text>
        <dbReference type="EC" id="3.2.1.55"/>
    </reaction>
</comment>
<gene>
    <name evidence="11" type="ORF">ACFPOF_19095</name>
</gene>
<keyword evidence="8" id="KW-0326">Glycosidase</keyword>
<dbReference type="Proteomes" id="UP001596113">
    <property type="component" value="Unassembled WGS sequence"/>
</dbReference>
<comment type="similarity">
    <text evidence="3">Belongs to the glycosyl hydrolase 51 family.</text>
</comment>
<evidence type="ECO:0000256" key="1">
    <source>
        <dbReference type="ARBA" id="ARBA00001462"/>
    </source>
</evidence>
<evidence type="ECO:0000259" key="10">
    <source>
        <dbReference type="SMART" id="SM00813"/>
    </source>
</evidence>
<evidence type="ECO:0000256" key="5">
    <source>
        <dbReference type="ARBA" id="ARBA00012670"/>
    </source>
</evidence>
<dbReference type="Gene3D" id="3.20.20.80">
    <property type="entry name" value="Glycosidases"/>
    <property type="match status" value="1"/>
</dbReference>
<evidence type="ECO:0000256" key="4">
    <source>
        <dbReference type="ARBA" id="ARBA00011165"/>
    </source>
</evidence>
<comment type="caution">
    <text evidence="11">The sequence shown here is derived from an EMBL/GenBank/DDBJ whole genome shotgun (WGS) entry which is preliminary data.</text>
</comment>
<dbReference type="PANTHER" id="PTHR43576:SF3">
    <property type="entry name" value="ALPHA-L-ARABINOFURANOSIDASE C"/>
    <property type="match status" value="1"/>
</dbReference>
<comment type="subunit">
    <text evidence="4">Homohexamer; trimer of dimers.</text>
</comment>
<evidence type="ECO:0000313" key="12">
    <source>
        <dbReference type="Proteomes" id="UP001596113"/>
    </source>
</evidence>
<name>A0ABW0HXE9_9BACL</name>
<proteinExistence type="inferred from homology"/>
<feature type="region of interest" description="Disordered" evidence="9">
    <location>
        <begin position="466"/>
        <end position="486"/>
    </location>
</feature>
<dbReference type="EMBL" id="JBHSMI010000028">
    <property type="protein sequence ID" value="MFC5404852.1"/>
    <property type="molecule type" value="Genomic_DNA"/>
</dbReference>
<dbReference type="Pfam" id="PF06964">
    <property type="entry name" value="Alpha-L-AF_C"/>
    <property type="match status" value="1"/>
</dbReference>
<dbReference type="PANTHER" id="PTHR43576">
    <property type="entry name" value="ALPHA-L-ARABINOFURANOSIDASE C-RELATED"/>
    <property type="match status" value="1"/>
</dbReference>
<dbReference type="EC" id="3.2.1.55" evidence="5"/>
<dbReference type="RefSeq" id="WP_378135515.1">
    <property type="nucleotide sequence ID" value="NZ_JBHSMI010000028.1"/>
</dbReference>
<evidence type="ECO:0000256" key="6">
    <source>
        <dbReference type="ARBA" id="ARBA00022801"/>
    </source>
</evidence>
<organism evidence="11 12">
    <name type="scientific">Cohnella soli</name>
    <dbReference type="NCBI Taxonomy" id="425005"/>
    <lineage>
        <taxon>Bacteria</taxon>
        <taxon>Bacillati</taxon>
        <taxon>Bacillota</taxon>
        <taxon>Bacilli</taxon>
        <taxon>Bacillales</taxon>
        <taxon>Paenibacillaceae</taxon>
        <taxon>Cohnella</taxon>
    </lineage>
</organism>
<keyword evidence="12" id="KW-1185">Reference proteome</keyword>
<evidence type="ECO:0000256" key="2">
    <source>
        <dbReference type="ARBA" id="ARBA00004881"/>
    </source>
</evidence>
<dbReference type="InterPro" id="IPR010720">
    <property type="entry name" value="Alpha-L-AF_C"/>
</dbReference>
<dbReference type="SUPFAM" id="SSF51445">
    <property type="entry name" value="(Trans)glycosidases"/>
    <property type="match status" value="1"/>
</dbReference>
<dbReference type="SUPFAM" id="SSF51011">
    <property type="entry name" value="Glycosyl hydrolase domain"/>
    <property type="match status" value="1"/>
</dbReference>
<dbReference type="InterPro" id="IPR013780">
    <property type="entry name" value="Glyco_hydro_b"/>
</dbReference>
<sequence>MTSNLQPKAKMIVDKEFVIGAIDPRLYGSFIEHVGRAVYGGIYEPGHPDADEQGFRKDVTALIKELSVPIVRYPGGNFVSGYNWEDGVGPVAERKRRLDLAWAAVETNEVGTNEFAAWANKIGAEVMMAVNLGTRGPAEARDLIEYCNHPKGTYWSDLRRSHGYEAPHNFKVWCLGNEMDGTWQIGHKTADEYGRTAVETAKLMKWVDPTIELVACGSSSRGMPTFAEWEATVLDHTYEHVDYISLHTYYGNRSNDTANFLAKSLDMDDYIHSVIATCDYMKAKKRSKKQMMLSFDEWNVWYHSAAADKQLERWTIAPAQIEDIYTMEDALLVGCMIISMLKRADRVKIGCLAQLVNVIAPIMTANNGASWRQTIFYPYMHASIYGRGVSLKPVIRSPKYDSKEYTDVPTLESAIVFNEESETLTIFAVNRDLADDLDVEVDVRQFAGYRVVEHIILDNPDPKARNTLSDPLRVTPRSGGGSELKDGCLHTRLPKLSWNVIRLGQESQVVMSF</sequence>
<dbReference type="InterPro" id="IPR055235">
    <property type="entry name" value="ASD1_cat"/>
</dbReference>
<comment type="pathway">
    <text evidence="2">Glycan metabolism.</text>
</comment>
<evidence type="ECO:0000256" key="9">
    <source>
        <dbReference type="SAM" id="MobiDB-lite"/>
    </source>
</evidence>
<feature type="domain" description="Alpha-L-arabinofuranosidase C-terminal" evidence="10">
    <location>
        <begin position="296"/>
        <end position="497"/>
    </location>
</feature>
<evidence type="ECO:0000313" key="11">
    <source>
        <dbReference type="EMBL" id="MFC5404852.1"/>
    </source>
</evidence>
<dbReference type="Pfam" id="PF22848">
    <property type="entry name" value="ASD1_dom"/>
    <property type="match status" value="1"/>
</dbReference>
<accession>A0ABW0HXE9</accession>
<keyword evidence="6" id="KW-0378">Hydrolase</keyword>
<evidence type="ECO:0000256" key="3">
    <source>
        <dbReference type="ARBA" id="ARBA00007186"/>
    </source>
</evidence>
<dbReference type="SMART" id="SM00813">
    <property type="entry name" value="Alpha-L-AF_C"/>
    <property type="match status" value="1"/>
</dbReference>
<dbReference type="InterPro" id="IPR017853">
    <property type="entry name" value="GH"/>
</dbReference>
<evidence type="ECO:0000256" key="7">
    <source>
        <dbReference type="ARBA" id="ARBA00023277"/>
    </source>
</evidence>
<protein>
    <recommendedName>
        <fullName evidence="5">non-reducing end alpha-L-arabinofuranosidase</fullName>
        <ecNumber evidence="5">3.2.1.55</ecNumber>
    </recommendedName>
</protein>
<reference evidence="12" key="1">
    <citation type="journal article" date="2019" name="Int. J. Syst. Evol. Microbiol.">
        <title>The Global Catalogue of Microorganisms (GCM) 10K type strain sequencing project: providing services to taxonomists for standard genome sequencing and annotation.</title>
        <authorList>
            <consortium name="The Broad Institute Genomics Platform"/>
            <consortium name="The Broad Institute Genome Sequencing Center for Infectious Disease"/>
            <person name="Wu L."/>
            <person name="Ma J."/>
        </authorList>
    </citation>
    <scope>NUCLEOTIDE SEQUENCE [LARGE SCALE GENOMIC DNA]</scope>
    <source>
        <strain evidence="12">CGMCC 1.18575</strain>
    </source>
</reference>
<keyword evidence="7" id="KW-0119">Carbohydrate metabolism</keyword>
<dbReference type="Gene3D" id="2.60.40.1180">
    <property type="entry name" value="Golgi alpha-mannosidase II"/>
    <property type="match status" value="1"/>
</dbReference>
<evidence type="ECO:0000256" key="8">
    <source>
        <dbReference type="ARBA" id="ARBA00023295"/>
    </source>
</evidence>